<dbReference type="InterPro" id="IPR014905">
    <property type="entry name" value="HIRAN"/>
</dbReference>
<dbReference type="GO" id="GO:0016818">
    <property type="term" value="F:hydrolase activity, acting on acid anhydrides, in phosphorus-containing anhydrides"/>
    <property type="evidence" value="ECO:0007669"/>
    <property type="project" value="InterPro"/>
</dbReference>
<keyword evidence="2" id="KW-0378">Hydrolase</keyword>
<comment type="caution">
    <text evidence="4">The sequence shown here is derived from an EMBL/GenBank/DDBJ whole genome shotgun (WGS) entry which is preliminary data.</text>
</comment>
<dbReference type="EMBL" id="MTHD01000001">
    <property type="protein sequence ID" value="OMG56625.1"/>
    <property type="molecule type" value="Genomic_DNA"/>
</dbReference>
<dbReference type="Gene3D" id="3.30.70.2330">
    <property type="match status" value="1"/>
</dbReference>
<organism evidence="4 5">
    <name type="scientific">Azonexus hydrophilus</name>
    <dbReference type="NCBI Taxonomy" id="418702"/>
    <lineage>
        <taxon>Bacteria</taxon>
        <taxon>Pseudomonadati</taxon>
        <taxon>Pseudomonadota</taxon>
        <taxon>Betaproteobacteria</taxon>
        <taxon>Rhodocyclales</taxon>
        <taxon>Azonexaceae</taxon>
        <taxon>Azonexus</taxon>
    </lineage>
</organism>
<dbReference type="GO" id="GO:0003676">
    <property type="term" value="F:nucleic acid binding"/>
    <property type="evidence" value="ECO:0007669"/>
    <property type="project" value="InterPro"/>
</dbReference>
<dbReference type="RefSeq" id="WP_076091951.1">
    <property type="nucleotide sequence ID" value="NZ_MTHD01000001.1"/>
</dbReference>
<feature type="domain" description="HIRAN" evidence="3">
    <location>
        <begin position="25"/>
        <end position="121"/>
    </location>
</feature>
<evidence type="ECO:0000313" key="5">
    <source>
        <dbReference type="Proteomes" id="UP000187526"/>
    </source>
</evidence>
<protein>
    <submittedName>
        <fullName evidence="4">HIRAN protein</fullName>
    </submittedName>
</protein>
<evidence type="ECO:0000256" key="2">
    <source>
        <dbReference type="ARBA" id="ARBA00022801"/>
    </source>
</evidence>
<keyword evidence="1" id="KW-0479">Metal-binding</keyword>
<dbReference type="Pfam" id="PF08797">
    <property type="entry name" value="HIRAN"/>
    <property type="match status" value="1"/>
</dbReference>
<dbReference type="Proteomes" id="UP000187526">
    <property type="component" value="Unassembled WGS sequence"/>
</dbReference>
<sequence>MRFLWTLSLLLWLGGADAQSIRLLIQASPLAGSQYYALGTFWPQIRVGDELTLRREPDNRHDRLAIRVDWQEHQLGYLPRAQNRVLAEAMDRGDRLRARVAQLTEHPDPWRRVVVEVYLEL</sequence>
<reference evidence="4 5" key="1">
    <citation type="submission" date="2016-10" db="EMBL/GenBank/DDBJ databases">
        <title>Alkaliphiles isolated from bioreactors.</title>
        <authorList>
            <person name="Salah Z."/>
            <person name="Rout S.P."/>
            <person name="Humphreys P.N."/>
        </authorList>
    </citation>
    <scope>NUCLEOTIDE SEQUENCE [LARGE SCALE GENOMIC DNA]</scope>
    <source>
        <strain evidence="4 5">ZS02</strain>
    </source>
</reference>
<dbReference type="STRING" id="418702.BJN45_03160"/>
<name>A0A1R1ID60_9RHOO</name>
<dbReference type="OrthoDB" id="5769937at2"/>
<keyword evidence="5" id="KW-1185">Reference proteome</keyword>
<gene>
    <name evidence="4" type="ORF">BJN45_03160</name>
</gene>
<proteinExistence type="predicted"/>
<evidence type="ECO:0000313" key="4">
    <source>
        <dbReference type="EMBL" id="OMG56625.1"/>
    </source>
</evidence>
<dbReference type="AlphaFoldDB" id="A0A1R1ID60"/>
<evidence type="ECO:0000259" key="3">
    <source>
        <dbReference type="SMART" id="SM00910"/>
    </source>
</evidence>
<dbReference type="GO" id="GO:0008270">
    <property type="term" value="F:zinc ion binding"/>
    <property type="evidence" value="ECO:0007669"/>
    <property type="project" value="InterPro"/>
</dbReference>
<evidence type="ECO:0000256" key="1">
    <source>
        <dbReference type="ARBA" id="ARBA00022723"/>
    </source>
</evidence>
<dbReference type="SMART" id="SM00910">
    <property type="entry name" value="HIRAN"/>
    <property type="match status" value="1"/>
</dbReference>
<accession>A0A1R1ID60</accession>